<evidence type="ECO:0000256" key="2">
    <source>
        <dbReference type="ARBA" id="ARBA00022475"/>
    </source>
</evidence>
<dbReference type="GO" id="GO:0006935">
    <property type="term" value="P:chemotaxis"/>
    <property type="evidence" value="ECO:0007669"/>
    <property type="project" value="UniProtKB-KW"/>
</dbReference>
<evidence type="ECO:0000256" key="7">
    <source>
        <dbReference type="ARBA" id="ARBA00023136"/>
    </source>
</evidence>
<evidence type="ECO:0000256" key="11">
    <source>
        <dbReference type="ARBA" id="ARBA00023224"/>
    </source>
</evidence>
<evidence type="ECO:0000256" key="13">
    <source>
        <dbReference type="RuleBase" id="RU000688"/>
    </source>
</evidence>
<keyword evidence="3" id="KW-0145">Chemotaxis</keyword>
<evidence type="ECO:0000256" key="9">
    <source>
        <dbReference type="ARBA" id="ARBA00023170"/>
    </source>
</evidence>
<feature type="transmembrane region" description="Helical" evidence="14">
    <location>
        <begin position="226"/>
        <end position="247"/>
    </location>
</feature>
<feature type="transmembrane region" description="Helical" evidence="14">
    <location>
        <begin position="99"/>
        <end position="120"/>
    </location>
</feature>
<evidence type="ECO:0000256" key="14">
    <source>
        <dbReference type="SAM" id="Phobius"/>
    </source>
</evidence>
<accession>A0A3B3QJ03</accession>
<dbReference type="GO" id="GO:0006954">
    <property type="term" value="P:inflammatory response"/>
    <property type="evidence" value="ECO:0007669"/>
    <property type="project" value="TreeGrafter"/>
</dbReference>
<evidence type="ECO:0000256" key="8">
    <source>
        <dbReference type="ARBA" id="ARBA00023157"/>
    </source>
</evidence>
<dbReference type="GO" id="GO:0004930">
    <property type="term" value="F:G protein-coupled receptor activity"/>
    <property type="evidence" value="ECO:0007669"/>
    <property type="project" value="UniProtKB-KW"/>
</dbReference>
<comment type="similarity">
    <text evidence="13">Belongs to the G-protein coupled receptor 1 family.</text>
</comment>
<proteinExistence type="inferred from homology"/>
<comment type="subcellular location">
    <subcellularLocation>
        <location evidence="1">Cell membrane</location>
        <topology evidence="1">Multi-pass membrane protein</topology>
    </subcellularLocation>
</comment>
<evidence type="ECO:0000256" key="3">
    <source>
        <dbReference type="ARBA" id="ARBA00022500"/>
    </source>
</evidence>
<dbReference type="PRINTS" id="PR00526">
    <property type="entry name" value="FMETLEUPHER"/>
</dbReference>
<dbReference type="GO" id="GO:0007200">
    <property type="term" value="P:phospholipase C-activating G protein-coupled receptor signaling pathway"/>
    <property type="evidence" value="ECO:0007669"/>
    <property type="project" value="TreeGrafter"/>
</dbReference>
<keyword evidence="7 14" id="KW-0472">Membrane</keyword>
<evidence type="ECO:0000256" key="6">
    <source>
        <dbReference type="ARBA" id="ARBA00023040"/>
    </source>
</evidence>
<evidence type="ECO:0000256" key="10">
    <source>
        <dbReference type="ARBA" id="ARBA00023180"/>
    </source>
</evidence>
<keyword evidence="4 13" id="KW-0812">Transmembrane</keyword>
<keyword evidence="2" id="KW-1003">Cell membrane</keyword>
<dbReference type="GO" id="GO:0005886">
    <property type="term" value="C:plasma membrane"/>
    <property type="evidence" value="ECO:0007669"/>
    <property type="project" value="UniProtKB-SubCell"/>
</dbReference>
<dbReference type="PANTHER" id="PTHR24225:SF0">
    <property type="entry name" value="N-FORMYL PEPTIDE RECEPTOR 2"/>
    <property type="match status" value="1"/>
</dbReference>
<evidence type="ECO:0000256" key="12">
    <source>
        <dbReference type="ARBA" id="ARBA00025736"/>
    </source>
</evidence>
<dbReference type="CDD" id="cd14974">
    <property type="entry name" value="7tmA_Anaphylatoxin_R-like"/>
    <property type="match status" value="1"/>
</dbReference>
<dbReference type="GO" id="GO:0004875">
    <property type="term" value="F:complement receptor activity"/>
    <property type="evidence" value="ECO:0007669"/>
    <property type="project" value="TreeGrafter"/>
</dbReference>
<keyword evidence="8" id="KW-1015">Disulfide bond</keyword>
<sequence length="323" mass="36421">MALIPNDSGYDYNEDTDSGNSCQWDCVILVVVNIIICVLGLSGNGLVIWIAGLKMKKTVNTTWYLSLAISDFLYCIFLPVNTAYLATNNWIFGLSMCKFTSFVMFLNMFSSISLLVIISIDRCVSVVFPVWAQNKRTVKKASLVIILVWIISIALSSPSAIFRKTIQYGESIKCYNNYELHSNHLAVVLSRFVCGFLLPFLIIISCYSVIICKLRSSRMTKSSKPFKVMSALIGAFFICWLPYHIVLLMETNEDNQQSEIFQICTKVFPVLANANSVLNPLLYAFMGRDFKHKCWRFAVSKIENALASVVSASCSWQSYSHSH</sequence>
<feature type="transmembrane region" description="Helical" evidence="14">
    <location>
        <begin position="27"/>
        <end position="51"/>
    </location>
</feature>
<dbReference type="PROSITE" id="PS50262">
    <property type="entry name" value="G_PROTEIN_RECEP_F1_2"/>
    <property type="match status" value="1"/>
</dbReference>
<name>A0A3B3QJ03_9TELE</name>
<dbReference type="InterPro" id="IPR000276">
    <property type="entry name" value="GPCR_Rhodpsn"/>
</dbReference>
<dbReference type="GeneTree" id="ENSGT01020000230438"/>
<protein>
    <submittedName>
        <fullName evidence="16">Chemerin chemokine-like receptor 1</fullName>
    </submittedName>
</protein>
<comment type="similarity">
    <text evidence="12">Belongs to the chemokine-like receptor (CMKLR) family.</text>
</comment>
<dbReference type="PRINTS" id="PR00237">
    <property type="entry name" value="GPCRRHODOPSN"/>
</dbReference>
<dbReference type="PANTHER" id="PTHR24225">
    <property type="entry name" value="CHEMOTACTIC RECEPTOR"/>
    <property type="match status" value="1"/>
</dbReference>
<evidence type="ECO:0000256" key="1">
    <source>
        <dbReference type="ARBA" id="ARBA00004651"/>
    </source>
</evidence>
<feature type="transmembrane region" description="Helical" evidence="14">
    <location>
        <begin position="141"/>
        <end position="161"/>
    </location>
</feature>
<feature type="domain" description="G-protein coupled receptors family 1 profile" evidence="15">
    <location>
        <begin position="43"/>
        <end position="283"/>
    </location>
</feature>
<evidence type="ECO:0000313" key="17">
    <source>
        <dbReference type="Proteomes" id="UP000261540"/>
    </source>
</evidence>
<dbReference type="FunFam" id="1.20.1070.10:FF:000034">
    <property type="entry name" value="G-protein coupled receptor 1"/>
    <property type="match status" value="1"/>
</dbReference>
<keyword evidence="11 13" id="KW-0807">Transducer</keyword>
<dbReference type="SUPFAM" id="SSF81321">
    <property type="entry name" value="Family A G protein-coupled receptor-like"/>
    <property type="match status" value="1"/>
</dbReference>
<keyword evidence="6 13" id="KW-0297">G-protein coupled receptor</keyword>
<keyword evidence="10" id="KW-0325">Glycoprotein</keyword>
<dbReference type="InterPro" id="IPR017452">
    <property type="entry name" value="GPCR_Rhodpsn_7TM"/>
</dbReference>
<dbReference type="AlphaFoldDB" id="A0A3B3QJ03"/>
<feature type="transmembrane region" description="Helical" evidence="14">
    <location>
        <begin position="267"/>
        <end position="286"/>
    </location>
</feature>
<dbReference type="GO" id="GO:0007204">
    <property type="term" value="P:positive regulation of cytosolic calcium ion concentration"/>
    <property type="evidence" value="ECO:0007669"/>
    <property type="project" value="TreeGrafter"/>
</dbReference>
<dbReference type="InterPro" id="IPR000826">
    <property type="entry name" value="Formyl_rcpt-rel"/>
</dbReference>
<evidence type="ECO:0000259" key="15">
    <source>
        <dbReference type="PROSITE" id="PS50262"/>
    </source>
</evidence>
<dbReference type="Pfam" id="PF00001">
    <property type="entry name" value="7tm_1"/>
    <property type="match status" value="1"/>
</dbReference>
<evidence type="ECO:0000256" key="4">
    <source>
        <dbReference type="ARBA" id="ARBA00022692"/>
    </source>
</evidence>
<dbReference type="Proteomes" id="UP000261540">
    <property type="component" value="Unplaced"/>
</dbReference>
<evidence type="ECO:0000313" key="16">
    <source>
        <dbReference type="Ensembl" id="ENSPKIP00000005401.1"/>
    </source>
</evidence>
<reference evidence="16" key="1">
    <citation type="submission" date="2025-08" db="UniProtKB">
        <authorList>
            <consortium name="Ensembl"/>
        </authorList>
    </citation>
    <scope>IDENTIFICATION</scope>
</reference>
<feature type="transmembrane region" description="Helical" evidence="14">
    <location>
        <begin position="188"/>
        <end position="214"/>
    </location>
</feature>
<dbReference type="STRING" id="1676925.ENSPKIP00000005401"/>
<dbReference type="Ensembl" id="ENSPKIT00000029403.1">
    <property type="protein sequence ID" value="ENSPKIP00000005401.1"/>
    <property type="gene ID" value="ENSPKIG00000022085.1"/>
</dbReference>
<reference evidence="16" key="2">
    <citation type="submission" date="2025-09" db="UniProtKB">
        <authorList>
            <consortium name="Ensembl"/>
        </authorList>
    </citation>
    <scope>IDENTIFICATION</scope>
</reference>
<dbReference type="PROSITE" id="PS00237">
    <property type="entry name" value="G_PROTEIN_RECEP_F1_1"/>
    <property type="match status" value="1"/>
</dbReference>
<organism evidence="16 17">
    <name type="scientific">Paramormyrops kingsleyae</name>
    <dbReference type="NCBI Taxonomy" id="1676925"/>
    <lineage>
        <taxon>Eukaryota</taxon>
        <taxon>Metazoa</taxon>
        <taxon>Chordata</taxon>
        <taxon>Craniata</taxon>
        <taxon>Vertebrata</taxon>
        <taxon>Euteleostomi</taxon>
        <taxon>Actinopterygii</taxon>
        <taxon>Neopterygii</taxon>
        <taxon>Teleostei</taxon>
        <taxon>Osteoglossocephala</taxon>
        <taxon>Osteoglossomorpha</taxon>
        <taxon>Osteoglossiformes</taxon>
        <taxon>Mormyridae</taxon>
        <taxon>Paramormyrops</taxon>
    </lineage>
</organism>
<keyword evidence="5 14" id="KW-1133">Transmembrane helix</keyword>
<keyword evidence="17" id="KW-1185">Reference proteome</keyword>
<keyword evidence="9 13" id="KW-0675">Receptor</keyword>
<evidence type="ECO:0000256" key="5">
    <source>
        <dbReference type="ARBA" id="ARBA00022989"/>
    </source>
</evidence>
<feature type="transmembrane region" description="Helical" evidence="14">
    <location>
        <begin position="63"/>
        <end position="87"/>
    </location>
</feature>
<dbReference type="Gene3D" id="1.20.1070.10">
    <property type="entry name" value="Rhodopsin 7-helix transmembrane proteins"/>
    <property type="match status" value="1"/>
</dbReference>